<comment type="caution">
    <text evidence="13">The sequence shown here is derived from an EMBL/GenBank/DDBJ whole genome shotgun (WGS) entry which is preliminary data.</text>
</comment>
<comment type="catalytic activity">
    <reaction evidence="1 10">
        <text>Transfers a segment of a (1-&gt;4)-alpha-D-glucan to a new position in an acceptor, which may be glucose or a (1-&gt;4)-alpha-D-glucan.</text>
        <dbReference type="EC" id="2.4.1.25"/>
    </reaction>
</comment>
<dbReference type="Proteomes" id="UP001595685">
    <property type="component" value="Unassembled WGS sequence"/>
</dbReference>
<evidence type="ECO:0000256" key="5">
    <source>
        <dbReference type="ARBA" id="ARBA00022676"/>
    </source>
</evidence>
<dbReference type="Pfam" id="PF02446">
    <property type="entry name" value="Glyco_hydro_77"/>
    <property type="match status" value="1"/>
</dbReference>
<dbReference type="PANTHER" id="PTHR32438">
    <property type="entry name" value="4-ALPHA-GLUCANOTRANSFERASE DPE1, CHLOROPLASTIC/AMYLOPLASTIC"/>
    <property type="match status" value="1"/>
</dbReference>
<keyword evidence="7 10" id="KW-0119">Carbohydrate metabolism</keyword>
<gene>
    <name evidence="13" type="primary">malQ</name>
    <name evidence="13" type="ORF">ACFOLH_05595</name>
</gene>
<proteinExistence type="inferred from homology"/>
<dbReference type="RefSeq" id="WP_376985430.1">
    <property type="nucleotide sequence ID" value="NZ_JBHRWW010000003.1"/>
</dbReference>
<sequence>MADPPPGRSDQVDDGATQEQGLDEDLVRLATAYGVATEYWDWQGAHVTVPRSTVLAVLAALQVDASTPDALAAALTDTELRGWRRPVPPVTVVREAATGATVTTHVPDGWSAELTVWLEEGGRRHLSQVAGSAGPREVDGERLGEAVFALPADLPLGWHELHLASADPAGAQQAREQTGVLVVSPDRLRLPDALAEHRQWGFMTMLFQLRSEDSWAFGDMADLAEVASWSAREHGAGFVLLNPLHAPDPVAPVEASPYLPATRRFVNPLYLRVEDVRETAYLSAADRAVVEWHAEELRELNRDDVLIDRDLVWEAKKAALERVFAVRRSPARQAAFEAFREREGQGLVDWATWCALREFYGVPSPRWPAHASSPTSEAVVQLREELADRVEFHCWLQWLMDIQLGDAQRAAVEAGMGLGIVHDLAVGVHPDGADAWALQDTMARGVSVGAPPDAFNQQGQDWSQPPWRPDALEEAAYAPLRDMLRAVLRHGGGIRIDHIIGLFRLWWIPSGAGPDAGTYVRFDHEAMIGVLALEAHRAGAVVVGEDLGNVEPWVRDYLRERGVLGTSILWFEKDADGTPLKPQKWRELCLATVTTHDLPPTAGYLAGEHIEVRERLGLLTRDPAEERAADTADRAAYLQMLTDLGLLPEQAVERQTVEALHRLLTWTPSLLLGVALPDAVGDRRAINQPGTHLEYPNWRLPLADGAGMPVLLEDLVRSPRAASLGRVLREGV</sequence>
<dbReference type="SUPFAM" id="SSF51445">
    <property type="entry name" value="(Trans)glycosidases"/>
    <property type="match status" value="1"/>
</dbReference>
<dbReference type="Pfam" id="PF21226">
    <property type="entry name" value="MalQ_N"/>
    <property type="match status" value="1"/>
</dbReference>
<evidence type="ECO:0000256" key="11">
    <source>
        <dbReference type="SAM" id="MobiDB-lite"/>
    </source>
</evidence>
<evidence type="ECO:0000256" key="9">
    <source>
        <dbReference type="ARBA" id="ARBA00031501"/>
    </source>
</evidence>
<dbReference type="InterPro" id="IPR017853">
    <property type="entry name" value="GH"/>
</dbReference>
<keyword evidence="14" id="KW-1185">Reference proteome</keyword>
<feature type="region of interest" description="Disordered" evidence="11">
    <location>
        <begin position="1"/>
        <end position="21"/>
    </location>
</feature>
<evidence type="ECO:0000256" key="7">
    <source>
        <dbReference type="ARBA" id="ARBA00023277"/>
    </source>
</evidence>
<evidence type="ECO:0000256" key="10">
    <source>
        <dbReference type="RuleBase" id="RU361207"/>
    </source>
</evidence>
<evidence type="ECO:0000256" key="1">
    <source>
        <dbReference type="ARBA" id="ARBA00000439"/>
    </source>
</evidence>
<dbReference type="EMBL" id="JBHRWW010000003">
    <property type="protein sequence ID" value="MFC3687814.1"/>
    <property type="molecule type" value="Genomic_DNA"/>
</dbReference>
<keyword evidence="5 10" id="KW-0328">Glycosyltransferase</keyword>
<name>A0ABV7WEK5_9MICO</name>
<evidence type="ECO:0000313" key="14">
    <source>
        <dbReference type="Proteomes" id="UP001595685"/>
    </source>
</evidence>
<evidence type="ECO:0000313" key="13">
    <source>
        <dbReference type="EMBL" id="MFC3687814.1"/>
    </source>
</evidence>
<dbReference type="InterPro" id="IPR048458">
    <property type="entry name" value="MalQ_N"/>
</dbReference>
<feature type="domain" description="MalQ N-terminal beta-sandwich" evidence="12">
    <location>
        <begin position="87"/>
        <end position="184"/>
    </location>
</feature>
<dbReference type="NCBIfam" id="TIGR00217">
    <property type="entry name" value="malQ"/>
    <property type="match status" value="1"/>
</dbReference>
<dbReference type="EC" id="2.4.1.25" evidence="3 10"/>
<accession>A0ABV7WEK5</accession>
<evidence type="ECO:0000256" key="3">
    <source>
        <dbReference type="ARBA" id="ARBA00012560"/>
    </source>
</evidence>
<dbReference type="InterPro" id="IPR003385">
    <property type="entry name" value="Glyco_hydro_77"/>
</dbReference>
<evidence type="ECO:0000256" key="2">
    <source>
        <dbReference type="ARBA" id="ARBA00005684"/>
    </source>
</evidence>
<reference evidence="14" key="1">
    <citation type="journal article" date="2019" name="Int. J. Syst. Evol. Microbiol.">
        <title>The Global Catalogue of Microorganisms (GCM) 10K type strain sequencing project: providing services to taxonomists for standard genome sequencing and annotation.</title>
        <authorList>
            <consortium name="The Broad Institute Genomics Platform"/>
            <consortium name="The Broad Institute Genome Sequencing Center for Infectious Disease"/>
            <person name="Wu L."/>
            <person name="Ma J."/>
        </authorList>
    </citation>
    <scope>NUCLEOTIDE SEQUENCE [LARGE SCALE GENOMIC DNA]</scope>
    <source>
        <strain evidence="14">NCAIM B.02333</strain>
    </source>
</reference>
<evidence type="ECO:0000259" key="12">
    <source>
        <dbReference type="Pfam" id="PF21226"/>
    </source>
</evidence>
<keyword evidence="6 10" id="KW-0808">Transferase</keyword>
<evidence type="ECO:0000256" key="6">
    <source>
        <dbReference type="ARBA" id="ARBA00022679"/>
    </source>
</evidence>
<evidence type="ECO:0000256" key="4">
    <source>
        <dbReference type="ARBA" id="ARBA00020295"/>
    </source>
</evidence>
<comment type="similarity">
    <text evidence="2 10">Belongs to the disproportionating enzyme family.</text>
</comment>
<evidence type="ECO:0000256" key="8">
    <source>
        <dbReference type="ARBA" id="ARBA00031423"/>
    </source>
</evidence>
<protein>
    <recommendedName>
        <fullName evidence="4 10">4-alpha-glucanotransferase</fullName>
        <ecNumber evidence="3 10">2.4.1.25</ecNumber>
    </recommendedName>
    <alternativeName>
        <fullName evidence="8 10">Amylomaltase</fullName>
    </alternativeName>
    <alternativeName>
        <fullName evidence="9 10">Disproportionating enzyme</fullName>
    </alternativeName>
</protein>
<dbReference type="Gene3D" id="3.20.20.80">
    <property type="entry name" value="Glycosidases"/>
    <property type="match status" value="1"/>
</dbReference>
<dbReference type="GO" id="GO:0004134">
    <property type="term" value="F:4-alpha-glucanotransferase activity"/>
    <property type="evidence" value="ECO:0007669"/>
    <property type="project" value="UniProtKB-EC"/>
</dbReference>
<organism evidence="13 14">
    <name type="scientific">Aquipuribacter hungaricus</name>
    <dbReference type="NCBI Taxonomy" id="545624"/>
    <lineage>
        <taxon>Bacteria</taxon>
        <taxon>Bacillati</taxon>
        <taxon>Actinomycetota</taxon>
        <taxon>Actinomycetes</taxon>
        <taxon>Micrococcales</taxon>
        <taxon>Intrasporangiaceae</taxon>
        <taxon>Aquipuribacter</taxon>
    </lineage>
</organism>
<dbReference type="PANTHER" id="PTHR32438:SF5">
    <property type="entry name" value="4-ALPHA-GLUCANOTRANSFERASE DPE1, CHLOROPLASTIC_AMYLOPLASTIC"/>
    <property type="match status" value="1"/>
</dbReference>